<dbReference type="EMBL" id="ABWL02000009">
    <property type="protein sequence ID" value="EFE08076.1"/>
    <property type="molecule type" value="Genomic_DNA"/>
</dbReference>
<organism evidence="1 2">
    <name type="scientific">Citrobacter youngae ATCC 29220</name>
    <dbReference type="NCBI Taxonomy" id="500640"/>
    <lineage>
        <taxon>Bacteria</taxon>
        <taxon>Pseudomonadati</taxon>
        <taxon>Pseudomonadota</taxon>
        <taxon>Gammaproteobacteria</taxon>
        <taxon>Enterobacterales</taxon>
        <taxon>Enterobacteriaceae</taxon>
        <taxon>Citrobacter</taxon>
        <taxon>Citrobacter freundii complex</taxon>
    </lineage>
</organism>
<reference evidence="1 2" key="1">
    <citation type="submission" date="2010-02" db="EMBL/GenBank/DDBJ databases">
        <authorList>
            <person name="Weinstock G."/>
            <person name="Sodergren E."/>
            <person name="Clifton S."/>
            <person name="Fulton L."/>
            <person name="Fulton B."/>
            <person name="Courtney L."/>
            <person name="Fronick C."/>
            <person name="Harrison M."/>
            <person name="Strong C."/>
            <person name="Farmer C."/>
            <person name="Delahaunty K."/>
            <person name="Markovic C."/>
            <person name="Hall O."/>
            <person name="Minx P."/>
            <person name="Tomlinson C."/>
            <person name="Mitreva M."/>
            <person name="Nelson J."/>
            <person name="Hou S."/>
            <person name="Wollam A."/>
            <person name="Pepin K.H."/>
            <person name="Johnson M."/>
            <person name="Bhonagiri V."/>
            <person name="Zhang X."/>
            <person name="Suruliraj S."/>
            <person name="Warren W."/>
            <person name="Chinwalla A."/>
            <person name="Mardis E.R."/>
            <person name="Wilson R.K."/>
        </authorList>
    </citation>
    <scope>NUCLEOTIDE SEQUENCE [LARGE SCALE GENOMIC DNA]</scope>
    <source>
        <strain evidence="1 2">ATCC 29220</strain>
    </source>
</reference>
<dbReference type="HOGENOM" id="CLU_111481_0_0_6"/>
<comment type="caution">
    <text evidence="1">The sequence shown here is derived from an EMBL/GenBank/DDBJ whole genome shotgun (WGS) entry which is preliminary data.</text>
</comment>
<protein>
    <recommendedName>
        <fullName evidence="3">Ash family protein</fullName>
    </recommendedName>
</protein>
<dbReference type="Proteomes" id="UP000003880">
    <property type="component" value="Unassembled WGS sequence"/>
</dbReference>
<name>D4BDM7_9ENTR</name>
<dbReference type="NCBIfam" id="NF033153">
    <property type="entry name" value="phage_ICD_like"/>
    <property type="match status" value="1"/>
</dbReference>
<dbReference type="Pfam" id="PF10554">
    <property type="entry name" value="Phage_ASH"/>
    <property type="match status" value="1"/>
</dbReference>
<evidence type="ECO:0000313" key="2">
    <source>
        <dbReference type="Proteomes" id="UP000003880"/>
    </source>
</evidence>
<dbReference type="AlphaFoldDB" id="D4BDM7"/>
<evidence type="ECO:0008006" key="3">
    <source>
        <dbReference type="Google" id="ProtNLM"/>
    </source>
</evidence>
<gene>
    <name evidence="1" type="ORF">CIT292_08594</name>
</gene>
<evidence type="ECO:0000313" key="1">
    <source>
        <dbReference type="EMBL" id="EFE08076.1"/>
    </source>
</evidence>
<sequence length="215" mass="23122">MNSNIMASDGQGRCHAEKHTSGIQSFNSWLGDNDDMAIGAYKNGLPLCANQYYTAKAPAKSGAGIGVLIMYKATHDAPSVFFCVLASSHHFSSDMAVVHVTHKIMVSWMGAEQSAPVTLYAGYANPVQLTTLEIGVSGGGNFTQYKEAAIMATTLATPQTKFIWLIAAVRRDCSTIKAVIHHIAAHSEREARRTLVRDHVCFFAGRLPIAGADHA</sequence>
<dbReference type="RefSeq" id="WP_006685906.1">
    <property type="nucleotide sequence ID" value="NZ_GG730299.1"/>
</dbReference>
<proteinExistence type="predicted"/>
<accession>D4BDM7</accession>
<dbReference type="eggNOG" id="ENOG5032WIS">
    <property type="taxonomic scope" value="Bacteria"/>
</dbReference>
<dbReference type="InterPro" id="IPR018880">
    <property type="entry name" value="Phage_P4_Ash"/>
</dbReference>